<accession>A0A9N9JRS3</accession>
<dbReference type="AlphaFoldDB" id="A0A9N9JRS3"/>
<sequence>LKIMQLEKENQQLKEYIQVLEYPGTTSLLLIIKYPSMKASSSEEKPKTRPKAFKFGNLVTSEAITKEV</sequence>
<dbReference type="Proteomes" id="UP000789405">
    <property type="component" value="Unassembled WGS sequence"/>
</dbReference>
<comment type="caution">
    <text evidence="1">The sequence shown here is derived from an EMBL/GenBank/DDBJ whole genome shotgun (WGS) entry which is preliminary data.</text>
</comment>
<gene>
    <name evidence="1" type="ORF">DERYTH_LOCUS21791</name>
</gene>
<organism evidence="1 2">
    <name type="scientific">Dentiscutata erythropus</name>
    <dbReference type="NCBI Taxonomy" id="1348616"/>
    <lineage>
        <taxon>Eukaryota</taxon>
        <taxon>Fungi</taxon>
        <taxon>Fungi incertae sedis</taxon>
        <taxon>Mucoromycota</taxon>
        <taxon>Glomeromycotina</taxon>
        <taxon>Glomeromycetes</taxon>
        <taxon>Diversisporales</taxon>
        <taxon>Gigasporaceae</taxon>
        <taxon>Dentiscutata</taxon>
    </lineage>
</organism>
<evidence type="ECO:0000313" key="2">
    <source>
        <dbReference type="Proteomes" id="UP000789405"/>
    </source>
</evidence>
<dbReference type="EMBL" id="CAJVPY010028596">
    <property type="protein sequence ID" value="CAG8792933.1"/>
    <property type="molecule type" value="Genomic_DNA"/>
</dbReference>
<proteinExistence type="predicted"/>
<feature type="non-terminal residue" evidence="1">
    <location>
        <position position="1"/>
    </location>
</feature>
<evidence type="ECO:0000313" key="1">
    <source>
        <dbReference type="EMBL" id="CAG8792933.1"/>
    </source>
</evidence>
<keyword evidence="2" id="KW-1185">Reference proteome</keyword>
<reference evidence="1" key="1">
    <citation type="submission" date="2021-06" db="EMBL/GenBank/DDBJ databases">
        <authorList>
            <person name="Kallberg Y."/>
            <person name="Tangrot J."/>
            <person name="Rosling A."/>
        </authorList>
    </citation>
    <scope>NUCLEOTIDE SEQUENCE</scope>
    <source>
        <strain evidence="1">MA453B</strain>
    </source>
</reference>
<name>A0A9N9JRS3_9GLOM</name>
<dbReference type="OrthoDB" id="10379344at2759"/>
<protein>
    <submittedName>
        <fullName evidence="1">666_t:CDS:1</fullName>
    </submittedName>
</protein>